<dbReference type="UniPathway" id="UPA00050">
    <property type="reaction ID" value="UER00461"/>
</dbReference>
<comment type="pathway">
    <text evidence="4 16">Amino-acid biosynthesis; L-threonine biosynthesis; L-threonine from L-aspartate: step 1/5.</text>
</comment>
<dbReference type="InterPro" id="IPR005260">
    <property type="entry name" value="Asp_kin_monofn"/>
</dbReference>
<comment type="similarity">
    <text evidence="5 15">Belongs to the aspartokinase family.</text>
</comment>
<feature type="binding site" evidence="14">
    <location>
        <begin position="213"/>
        <end position="214"/>
    </location>
    <ligand>
        <name>ATP</name>
        <dbReference type="ChEBI" id="CHEBI:30616"/>
    </ligand>
</feature>
<comment type="function">
    <text evidence="1">Catalyzes the phosphorylation of the beta-carboxyl group of aspartic acid with ATP to yield 4-phospho-L-aspartate, which is involved in the branched biosynthetic pathway leading to the biosynthesis of amino acids threonine, isoleucine and methionine.</text>
</comment>
<dbReference type="InterPro" id="IPR036393">
    <property type="entry name" value="AceGlu_kinase-like_sf"/>
</dbReference>
<dbReference type="CDD" id="cd04914">
    <property type="entry name" value="ACT_AKi-DapG-BS_1"/>
    <property type="match status" value="1"/>
</dbReference>
<comment type="caution">
    <text evidence="19">The sequence shown here is derived from an EMBL/GenBank/DDBJ whole genome shotgun (WGS) entry which is preliminary data.</text>
</comment>
<evidence type="ECO:0000256" key="11">
    <source>
        <dbReference type="ARBA" id="ARBA00022915"/>
    </source>
</evidence>
<dbReference type="GO" id="GO:0019877">
    <property type="term" value="P:diaminopimelate biosynthetic process"/>
    <property type="evidence" value="ECO:0007669"/>
    <property type="project" value="UniProtKB-KW"/>
</dbReference>
<keyword evidence="9 15" id="KW-0418">Kinase</keyword>
<dbReference type="Proteomes" id="UP000294937">
    <property type="component" value="Unassembled WGS sequence"/>
</dbReference>
<dbReference type="OrthoDB" id="9799110at2"/>
<dbReference type="AlphaFoldDB" id="A0A4R3L171"/>
<evidence type="ECO:0000256" key="12">
    <source>
        <dbReference type="ARBA" id="ARBA00023154"/>
    </source>
</evidence>
<evidence type="ECO:0000313" key="19">
    <source>
        <dbReference type="EMBL" id="TCS92563.1"/>
    </source>
</evidence>
<dbReference type="GO" id="GO:0009089">
    <property type="term" value="P:lysine biosynthetic process via diaminopimelate"/>
    <property type="evidence" value="ECO:0007669"/>
    <property type="project" value="UniProtKB-UniPathway"/>
</dbReference>
<dbReference type="Pfam" id="PF13840">
    <property type="entry name" value="ACT_7"/>
    <property type="match status" value="1"/>
</dbReference>
<dbReference type="EMBL" id="SMAG01000011">
    <property type="protein sequence ID" value="TCS92563.1"/>
    <property type="molecule type" value="Genomic_DNA"/>
</dbReference>
<dbReference type="NCBIfam" id="TIGR00656">
    <property type="entry name" value="asp_kin_monofn"/>
    <property type="match status" value="1"/>
</dbReference>
<evidence type="ECO:0000256" key="1">
    <source>
        <dbReference type="ARBA" id="ARBA00003121"/>
    </source>
</evidence>
<keyword evidence="7 15" id="KW-0808">Transferase</keyword>
<dbReference type="UniPathway" id="UPA00034">
    <property type="reaction ID" value="UER00015"/>
</dbReference>
<evidence type="ECO:0000256" key="16">
    <source>
        <dbReference type="RuleBase" id="RU004249"/>
    </source>
</evidence>
<dbReference type="SUPFAM" id="SSF53633">
    <property type="entry name" value="Carbamate kinase-like"/>
    <property type="match status" value="1"/>
</dbReference>
<evidence type="ECO:0000256" key="9">
    <source>
        <dbReference type="ARBA" id="ARBA00022777"/>
    </source>
</evidence>
<evidence type="ECO:0000256" key="4">
    <source>
        <dbReference type="ARBA" id="ARBA00005139"/>
    </source>
</evidence>
<dbReference type="RefSeq" id="WP_131926564.1">
    <property type="nucleotide sequence ID" value="NZ_SMAG01000011.1"/>
</dbReference>
<dbReference type="FunFam" id="3.40.1160.10:FF:000002">
    <property type="entry name" value="Aspartokinase"/>
    <property type="match status" value="1"/>
</dbReference>
<evidence type="ECO:0000313" key="20">
    <source>
        <dbReference type="Proteomes" id="UP000294937"/>
    </source>
</evidence>
<dbReference type="InterPro" id="IPR045865">
    <property type="entry name" value="ACT-like_dom_sf"/>
</dbReference>
<evidence type="ECO:0000256" key="8">
    <source>
        <dbReference type="ARBA" id="ARBA00022741"/>
    </source>
</evidence>
<dbReference type="EC" id="2.7.2.4" evidence="15"/>
<evidence type="ECO:0000256" key="10">
    <source>
        <dbReference type="ARBA" id="ARBA00022840"/>
    </source>
</evidence>
<dbReference type="Pfam" id="PF00696">
    <property type="entry name" value="AA_kinase"/>
    <property type="match status" value="1"/>
</dbReference>
<dbReference type="GO" id="GO:0005524">
    <property type="term" value="F:ATP binding"/>
    <property type="evidence" value="ECO:0007669"/>
    <property type="project" value="UniProtKB-KW"/>
</dbReference>
<dbReference type="InterPro" id="IPR001048">
    <property type="entry name" value="Asp/Glu/Uridylate_kinase"/>
</dbReference>
<feature type="binding site" evidence="14">
    <location>
        <position position="52"/>
    </location>
    <ligand>
        <name>substrate</name>
    </ligand>
</feature>
<dbReference type="PROSITE" id="PS00324">
    <property type="entry name" value="ASPARTOKINASE"/>
    <property type="match status" value="1"/>
</dbReference>
<accession>A0A4R3L171</accession>
<feature type="binding site" evidence="14">
    <location>
        <position position="188"/>
    </location>
    <ligand>
        <name>ATP</name>
        <dbReference type="ChEBI" id="CHEBI:30616"/>
    </ligand>
</feature>
<keyword evidence="8 14" id="KW-0547">Nucleotide-binding</keyword>
<evidence type="ECO:0000256" key="2">
    <source>
        <dbReference type="ARBA" id="ARBA00004766"/>
    </source>
</evidence>
<dbReference type="Gene3D" id="3.30.2130.10">
    <property type="entry name" value="VC0802-like"/>
    <property type="match status" value="1"/>
</dbReference>
<reference evidence="19 20" key="1">
    <citation type="submission" date="2019-03" db="EMBL/GenBank/DDBJ databases">
        <title>Genomic Encyclopedia of Type Strains, Phase IV (KMG-IV): sequencing the most valuable type-strain genomes for metagenomic binning, comparative biology and taxonomic classification.</title>
        <authorList>
            <person name="Goeker M."/>
        </authorList>
    </citation>
    <scope>NUCLEOTIDE SEQUENCE [LARGE SCALE GENOMIC DNA]</scope>
    <source>
        <strain evidence="19 20">DSM 45707</strain>
    </source>
</reference>
<evidence type="ECO:0000256" key="7">
    <source>
        <dbReference type="ARBA" id="ARBA00022679"/>
    </source>
</evidence>
<dbReference type="PANTHER" id="PTHR21499">
    <property type="entry name" value="ASPARTATE KINASE"/>
    <property type="match status" value="1"/>
</dbReference>
<dbReference type="InterPro" id="IPR001341">
    <property type="entry name" value="Asp_kinase"/>
</dbReference>
<dbReference type="InterPro" id="IPR027795">
    <property type="entry name" value="CASTOR_ACT_dom"/>
</dbReference>
<evidence type="ECO:0000256" key="5">
    <source>
        <dbReference type="ARBA" id="ARBA00010122"/>
    </source>
</evidence>
<sequence length="410" mass="44399">MKILVQKFGGTSVGTPEQRQYVLHHVQRAQAEGFAVVVVVSAMGRKGDPYATDTLLGLTQQYGNISLRERDLLMSCGEIISASTLSSLLSQREIENVVLTGGQAGIITNDHHASAQIITINPKRIRAELEKGKVVIVAGFQGQTTDGEITTLGRGGSDTTATALGVALQADCVDIFTDVEGIMTADPRIVEDASPLETVTYIEMCNLAFQGAKVIHPRAVEIAMQTNVPIRVRCTKTDHPGTLVTSVLTTNTVAGEMRDSLITGITQMPDVTQVRVPTNKGQYDMQLKVFKAMADNEISVDFISVNPSGIAYTVYDQYAKRAEQILRDLDLEPELQENCAKVSVVGAGIYGVPGVMAKIVEALTEEDIQILQSADSHTTIWVLVKGTDMAQAVRALHRKFNLHLLNYGSM</sequence>
<dbReference type="UniPathway" id="UPA00051">
    <property type="reaction ID" value="UER00462"/>
</dbReference>
<keyword evidence="12" id="KW-0457">Lysine biosynthesis</keyword>
<evidence type="ECO:0000256" key="6">
    <source>
        <dbReference type="ARBA" id="ARBA00022605"/>
    </source>
</evidence>
<evidence type="ECO:0000259" key="17">
    <source>
        <dbReference type="Pfam" id="PF00696"/>
    </source>
</evidence>
<evidence type="ECO:0000256" key="13">
    <source>
        <dbReference type="ARBA" id="ARBA00047872"/>
    </source>
</evidence>
<feature type="domain" description="CASTOR ACT" evidence="18">
    <location>
        <begin position="335"/>
        <end position="398"/>
    </location>
</feature>
<dbReference type="InterPro" id="IPR018042">
    <property type="entry name" value="Aspartate_kinase_CS"/>
</dbReference>
<organism evidence="19 20">
    <name type="scientific">Hazenella coriacea</name>
    <dbReference type="NCBI Taxonomy" id="1179467"/>
    <lineage>
        <taxon>Bacteria</taxon>
        <taxon>Bacillati</taxon>
        <taxon>Bacillota</taxon>
        <taxon>Bacilli</taxon>
        <taxon>Bacillales</taxon>
        <taxon>Thermoactinomycetaceae</taxon>
        <taxon>Hazenella</taxon>
    </lineage>
</organism>
<comment type="pathway">
    <text evidence="2 16">Amino-acid biosynthesis; L-lysine biosynthesis via DAP pathway; (S)-tetrahydrodipicolinate from L-aspartate: step 1/4.</text>
</comment>
<feature type="binding site" evidence="14">
    <location>
        <begin position="7"/>
        <end position="10"/>
    </location>
    <ligand>
        <name>ATP</name>
        <dbReference type="ChEBI" id="CHEBI:30616"/>
    </ligand>
</feature>
<feature type="binding site" evidence="14">
    <location>
        <begin position="177"/>
        <end position="178"/>
    </location>
    <ligand>
        <name>ATP</name>
        <dbReference type="ChEBI" id="CHEBI:30616"/>
    </ligand>
</feature>
<keyword evidence="20" id="KW-1185">Reference proteome</keyword>
<keyword evidence="10 14" id="KW-0067">ATP-binding</keyword>
<evidence type="ECO:0000256" key="15">
    <source>
        <dbReference type="RuleBase" id="RU003448"/>
    </source>
</evidence>
<dbReference type="NCBIfam" id="TIGR00657">
    <property type="entry name" value="asp_kinases"/>
    <property type="match status" value="1"/>
</dbReference>
<evidence type="ECO:0000256" key="3">
    <source>
        <dbReference type="ARBA" id="ARBA00004986"/>
    </source>
</evidence>
<dbReference type="PANTHER" id="PTHR21499:SF3">
    <property type="entry name" value="ASPARTOKINASE"/>
    <property type="match status" value="1"/>
</dbReference>
<dbReference type="GO" id="GO:0009088">
    <property type="term" value="P:threonine biosynthetic process"/>
    <property type="evidence" value="ECO:0007669"/>
    <property type="project" value="UniProtKB-UniPathway"/>
</dbReference>
<evidence type="ECO:0000256" key="14">
    <source>
        <dbReference type="PIRSR" id="PIRSR000726-1"/>
    </source>
</evidence>
<keyword evidence="6 16" id="KW-0028">Amino-acid biosynthesis</keyword>
<proteinExistence type="inferred from homology"/>
<comment type="pathway">
    <text evidence="3 16">Amino-acid biosynthesis; L-methionine biosynthesis via de novo pathway; L-homoserine from L-aspartate: step 1/3.</text>
</comment>
<dbReference type="SUPFAM" id="SSF55021">
    <property type="entry name" value="ACT-like"/>
    <property type="match status" value="2"/>
</dbReference>
<comment type="catalytic activity">
    <reaction evidence="13 15">
        <text>L-aspartate + ATP = 4-phospho-L-aspartate + ADP</text>
        <dbReference type="Rhea" id="RHEA:23776"/>
        <dbReference type="ChEBI" id="CHEBI:29991"/>
        <dbReference type="ChEBI" id="CHEBI:30616"/>
        <dbReference type="ChEBI" id="CHEBI:57535"/>
        <dbReference type="ChEBI" id="CHEBI:456216"/>
        <dbReference type="EC" id="2.7.2.4"/>
    </reaction>
</comment>
<feature type="domain" description="Aspartate/glutamate/uridylate kinase" evidence="17">
    <location>
        <begin position="2"/>
        <end position="233"/>
    </location>
</feature>
<dbReference type="GO" id="GO:0004072">
    <property type="term" value="F:aspartate kinase activity"/>
    <property type="evidence" value="ECO:0007669"/>
    <property type="project" value="UniProtKB-EC"/>
</dbReference>
<evidence type="ECO:0000259" key="18">
    <source>
        <dbReference type="Pfam" id="PF13840"/>
    </source>
</evidence>
<gene>
    <name evidence="19" type="ORF">EDD58_11127</name>
</gene>
<protein>
    <recommendedName>
        <fullName evidence="15">Aspartokinase</fullName>
        <ecNumber evidence="15">2.7.2.4</ecNumber>
    </recommendedName>
</protein>
<dbReference type="GO" id="GO:0009090">
    <property type="term" value="P:homoserine biosynthetic process"/>
    <property type="evidence" value="ECO:0007669"/>
    <property type="project" value="TreeGrafter"/>
</dbReference>
<dbReference type="GO" id="GO:0005829">
    <property type="term" value="C:cytosol"/>
    <property type="evidence" value="ECO:0007669"/>
    <property type="project" value="TreeGrafter"/>
</dbReference>
<dbReference type="PIRSF" id="PIRSF000726">
    <property type="entry name" value="Asp_kin"/>
    <property type="match status" value="1"/>
</dbReference>
<feature type="binding site" evidence="14">
    <location>
        <position position="78"/>
    </location>
    <ligand>
        <name>substrate</name>
    </ligand>
</feature>
<name>A0A4R3L171_9BACL</name>
<keyword evidence="11" id="KW-0220">Diaminopimelate biosynthesis</keyword>
<dbReference type="Gene3D" id="3.40.1160.10">
    <property type="entry name" value="Acetylglutamate kinase-like"/>
    <property type="match status" value="1"/>
</dbReference>
<dbReference type="NCBIfam" id="NF006068">
    <property type="entry name" value="PRK08210.1"/>
    <property type="match status" value="1"/>
</dbReference>